<keyword evidence="3" id="KW-1185">Reference proteome</keyword>
<dbReference type="EMBL" id="JACYGY010000001">
    <property type="protein sequence ID" value="MBE9462194.1"/>
    <property type="molecule type" value="Genomic_DNA"/>
</dbReference>
<accession>A0ABR9W9N0</accession>
<protein>
    <recommendedName>
        <fullName evidence="4">Valyl-tRNA synthetase tRNA-binding arm domain-containing protein</fullName>
    </recommendedName>
</protein>
<dbReference type="RefSeq" id="WP_194120415.1">
    <property type="nucleotide sequence ID" value="NZ_JACYGY010000001.1"/>
</dbReference>
<evidence type="ECO:0008006" key="4">
    <source>
        <dbReference type="Google" id="ProtNLM"/>
    </source>
</evidence>
<gene>
    <name evidence="2" type="ORF">IEE83_09900</name>
</gene>
<evidence type="ECO:0000313" key="3">
    <source>
        <dbReference type="Proteomes" id="UP000634134"/>
    </source>
</evidence>
<proteinExistence type="predicted"/>
<comment type="caution">
    <text evidence="2">The sequence shown here is derived from an EMBL/GenBank/DDBJ whole genome shotgun (WGS) entry which is preliminary data.</text>
</comment>
<sequence>MSKSRKELEYDIELEEAEINMLKQTLDAQKAMAMLSKIQNPLGQSVAFKNTTDPNEAKEKISRHQNNIAELKKQLLNLEE</sequence>
<feature type="region of interest" description="Disordered" evidence="1">
    <location>
        <begin position="46"/>
        <end position="65"/>
    </location>
</feature>
<reference evidence="3" key="1">
    <citation type="submission" date="2023-07" db="EMBL/GenBank/DDBJ databases">
        <title>Dyadobacter sp. nov 'subterranea' isolated from contaminted grondwater.</title>
        <authorList>
            <person name="Szabo I."/>
            <person name="Al-Omari J."/>
            <person name="Szerdahelyi S.G."/>
            <person name="Rado J."/>
        </authorList>
    </citation>
    <scope>NUCLEOTIDE SEQUENCE [LARGE SCALE GENOMIC DNA]</scope>
    <source>
        <strain evidence="3">UP-52</strain>
    </source>
</reference>
<evidence type="ECO:0000313" key="2">
    <source>
        <dbReference type="EMBL" id="MBE9462194.1"/>
    </source>
</evidence>
<name>A0ABR9W9N0_9BACT</name>
<organism evidence="2 3">
    <name type="scientific">Dyadobacter subterraneus</name>
    <dbReference type="NCBI Taxonomy" id="2773304"/>
    <lineage>
        <taxon>Bacteria</taxon>
        <taxon>Pseudomonadati</taxon>
        <taxon>Bacteroidota</taxon>
        <taxon>Cytophagia</taxon>
        <taxon>Cytophagales</taxon>
        <taxon>Spirosomataceae</taxon>
        <taxon>Dyadobacter</taxon>
    </lineage>
</organism>
<dbReference type="Proteomes" id="UP000634134">
    <property type="component" value="Unassembled WGS sequence"/>
</dbReference>
<evidence type="ECO:0000256" key="1">
    <source>
        <dbReference type="SAM" id="MobiDB-lite"/>
    </source>
</evidence>